<proteinExistence type="predicted"/>
<evidence type="ECO:0000313" key="2">
    <source>
        <dbReference type="Proteomes" id="UP000185192"/>
    </source>
</evidence>
<reference evidence="2" key="1">
    <citation type="submission" date="2016-11" db="EMBL/GenBank/DDBJ databases">
        <authorList>
            <person name="Varghese N."/>
            <person name="Submissions S."/>
        </authorList>
    </citation>
    <scope>NUCLEOTIDE SEQUENCE [LARGE SCALE GENOMIC DNA]</scope>
    <source>
        <strain evidence="2">DSM 22363</strain>
    </source>
</reference>
<organism evidence="1 2">
    <name type="scientific">Parasphingorhabdus marina DSM 22363</name>
    <dbReference type="NCBI Taxonomy" id="1123272"/>
    <lineage>
        <taxon>Bacteria</taxon>
        <taxon>Pseudomonadati</taxon>
        <taxon>Pseudomonadota</taxon>
        <taxon>Alphaproteobacteria</taxon>
        <taxon>Sphingomonadales</taxon>
        <taxon>Sphingomonadaceae</taxon>
        <taxon>Parasphingorhabdus</taxon>
    </lineage>
</organism>
<dbReference type="AlphaFoldDB" id="A0A1N6D257"/>
<protein>
    <submittedName>
        <fullName evidence="1">Uncharacterized protein</fullName>
    </submittedName>
</protein>
<dbReference type="EMBL" id="FSQW01000001">
    <property type="protein sequence ID" value="SIN64793.1"/>
    <property type="molecule type" value="Genomic_DNA"/>
</dbReference>
<dbReference type="STRING" id="1123272.SAMN02745824_1439"/>
<evidence type="ECO:0000313" key="1">
    <source>
        <dbReference type="EMBL" id="SIN64793.1"/>
    </source>
</evidence>
<name>A0A1N6D257_9SPHN</name>
<keyword evidence="2" id="KW-1185">Reference proteome</keyword>
<accession>A0A1N6D257</accession>
<dbReference type="Proteomes" id="UP000185192">
    <property type="component" value="Unassembled WGS sequence"/>
</dbReference>
<sequence>MGLSLRVYRRKLPAVFLLPVLLCVFMLGQLITAGHEHHDHDATSATECVMCAQASSNDDLDVPDSLDIATVEFSGFLHSEAKNWQYFAATVEIKARAPPNS</sequence>
<gene>
    <name evidence="1" type="ORF">SAMN02745824_1439</name>
</gene>